<dbReference type="InterPro" id="IPR051095">
    <property type="entry name" value="Dros_DevTransReg"/>
</dbReference>
<feature type="compositionally biased region" description="Basic and acidic residues" evidence="4">
    <location>
        <begin position="425"/>
        <end position="439"/>
    </location>
</feature>
<dbReference type="PANTHER" id="PTHR23110">
    <property type="entry name" value="BTB DOMAIN TRANSCRIPTION FACTOR"/>
    <property type="match status" value="1"/>
</dbReference>
<dbReference type="STRING" id="64791.A0A151WKP9"/>
<organism evidence="6 7">
    <name type="scientific">Mycetomoellerius zeteki</name>
    <dbReference type="NCBI Taxonomy" id="64791"/>
    <lineage>
        <taxon>Eukaryota</taxon>
        <taxon>Metazoa</taxon>
        <taxon>Ecdysozoa</taxon>
        <taxon>Arthropoda</taxon>
        <taxon>Hexapoda</taxon>
        <taxon>Insecta</taxon>
        <taxon>Pterygota</taxon>
        <taxon>Neoptera</taxon>
        <taxon>Endopterygota</taxon>
        <taxon>Hymenoptera</taxon>
        <taxon>Apocrita</taxon>
        <taxon>Aculeata</taxon>
        <taxon>Formicoidea</taxon>
        <taxon>Formicidae</taxon>
        <taxon>Myrmicinae</taxon>
        <taxon>Mycetomoellerius</taxon>
    </lineage>
</organism>
<dbReference type="PANTHER" id="PTHR23110:SF94">
    <property type="entry name" value="ZINC FINGER PROTEIN CHINMO"/>
    <property type="match status" value="1"/>
</dbReference>
<dbReference type="InterPro" id="IPR011333">
    <property type="entry name" value="SKP1/BTB/POZ_sf"/>
</dbReference>
<evidence type="ECO:0000256" key="3">
    <source>
        <dbReference type="PROSITE-ProRule" id="PRU00042"/>
    </source>
</evidence>
<feature type="region of interest" description="Disordered" evidence="4">
    <location>
        <begin position="254"/>
        <end position="294"/>
    </location>
</feature>
<dbReference type="SMART" id="SM00355">
    <property type="entry name" value="ZnF_C2H2"/>
    <property type="match status" value="2"/>
</dbReference>
<dbReference type="EMBL" id="KQ983001">
    <property type="protein sequence ID" value="KYQ48424.1"/>
    <property type="molecule type" value="Genomic_DNA"/>
</dbReference>
<dbReference type="AlphaFoldDB" id="A0A151WKP9"/>
<accession>A0A151WKP9</accession>
<comment type="subcellular location">
    <subcellularLocation>
        <location evidence="1">Nucleus</location>
    </subcellularLocation>
</comment>
<name>A0A151WKP9_9HYME</name>
<feature type="region of interest" description="Disordered" evidence="4">
    <location>
        <begin position="407"/>
        <end position="439"/>
    </location>
</feature>
<dbReference type="GO" id="GO:0005634">
    <property type="term" value="C:nucleus"/>
    <property type="evidence" value="ECO:0007669"/>
    <property type="project" value="UniProtKB-SubCell"/>
</dbReference>
<dbReference type="SUPFAM" id="SSF57667">
    <property type="entry name" value="beta-beta-alpha zinc fingers"/>
    <property type="match status" value="1"/>
</dbReference>
<evidence type="ECO:0000256" key="4">
    <source>
        <dbReference type="SAM" id="MobiDB-lite"/>
    </source>
</evidence>
<dbReference type="SUPFAM" id="SSF54695">
    <property type="entry name" value="POZ domain"/>
    <property type="match status" value="1"/>
</dbReference>
<evidence type="ECO:0000256" key="1">
    <source>
        <dbReference type="ARBA" id="ARBA00004123"/>
    </source>
</evidence>
<dbReference type="Pfam" id="PF00651">
    <property type="entry name" value="BTB"/>
    <property type="match status" value="1"/>
</dbReference>
<dbReference type="GO" id="GO:0048666">
    <property type="term" value="P:neuron development"/>
    <property type="evidence" value="ECO:0007669"/>
    <property type="project" value="UniProtKB-ARBA"/>
</dbReference>
<dbReference type="Proteomes" id="UP000075809">
    <property type="component" value="Unassembled WGS sequence"/>
</dbReference>
<dbReference type="InterPro" id="IPR036236">
    <property type="entry name" value="Znf_C2H2_sf"/>
</dbReference>
<evidence type="ECO:0000313" key="7">
    <source>
        <dbReference type="Proteomes" id="UP000075809"/>
    </source>
</evidence>
<dbReference type="FunFam" id="3.30.160.60:FF:002618">
    <property type="entry name" value="Bmp-induced factor"/>
    <property type="match status" value="1"/>
</dbReference>
<dbReference type="PROSITE" id="PS50157">
    <property type="entry name" value="ZINC_FINGER_C2H2_2"/>
    <property type="match status" value="2"/>
</dbReference>
<gene>
    <name evidence="6" type="ORF">ALC60_12480</name>
</gene>
<protein>
    <submittedName>
        <fullName evidence="6">Broad-complex core protein isoforms 1/2/3/4/5</fullName>
    </submittedName>
</protein>
<feature type="compositionally biased region" description="Gly residues" evidence="4">
    <location>
        <begin position="275"/>
        <end position="294"/>
    </location>
</feature>
<sequence>MYAPVGEGPSNQRPSLVNPWWLHPPAGRAIGHERDQEGKYPLEGGCKRSGEGHGIKPKGGIMDSHQQQFCLKWNSFGSNLATTFSNLFKSESLTDVTLFCEVFYIVRFALHKSRPIKRESRLLARKGELAARCIRTLPLRRQVVQVRDCIGSAWGKRLDRPPTLAGHPIGSAQSQSVHVSYVQSAQMPPSPAGLIVILDGTSAHNMASLLEFMYRGEVHVSQESLSSFLKAAECLQVKGLSIIEHEKLAVAQRHAAESSNTSADAESSGDVTALRGGGGNGGGGSGSVGGSVGSGSVGSGSIGATIGNGGGVSGVGDMNDMSEAVRNIMKRTPTPAPSPASEYIVPNMYATSHYCESLPKRLMRSPSDVDTLGRASVLRDGPAFRPASAPHPLLENHFYQSFTHPSEIHSHSHTAPHTPTELEQQLERARSEERSKCDLKESVAEDLRIKQEPVETDRERVEKLAERLSKREDEAYPGRGFDAGLYRSNSDHLHGAQLGPTMVPMPAVHPPTPDQSPAALPALAMWNSKINKASTVYTVDGGRKLKCPFCERLYGYETNLRAHVRQRHQGIRVPCPFCSRTFTRNNTVRRHIAREHKVEISMKDLQQSNDSVSDTVLQ</sequence>
<dbReference type="Gene3D" id="3.30.710.10">
    <property type="entry name" value="Potassium Channel Kv1.1, Chain A"/>
    <property type="match status" value="1"/>
</dbReference>
<dbReference type="GO" id="GO:0003006">
    <property type="term" value="P:developmental process involved in reproduction"/>
    <property type="evidence" value="ECO:0007669"/>
    <property type="project" value="UniProtKB-ARBA"/>
</dbReference>
<dbReference type="Gene3D" id="3.30.160.60">
    <property type="entry name" value="Classic Zinc Finger"/>
    <property type="match status" value="1"/>
</dbReference>
<dbReference type="GO" id="GO:0006357">
    <property type="term" value="P:regulation of transcription by RNA polymerase II"/>
    <property type="evidence" value="ECO:0007669"/>
    <property type="project" value="TreeGrafter"/>
</dbReference>
<evidence type="ECO:0000313" key="6">
    <source>
        <dbReference type="EMBL" id="KYQ48424.1"/>
    </source>
</evidence>
<reference evidence="6 7" key="1">
    <citation type="submission" date="2015-09" db="EMBL/GenBank/DDBJ databases">
        <title>Trachymyrmex zeteki WGS genome.</title>
        <authorList>
            <person name="Nygaard S."/>
            <person name="Hu H."/>
            <person name="Boomsma J."/>
            <person name="Zhang G."/>
        </authorList>
    </citation>
    <scope>NUCLEOTIDE SEQUENCE [LARGE SCALE GENOMIC DNA]</scope>
    <source>
        <strain evidence="6">Tzet28-1</strain>
        <tissue evidence="6">Whole body</tissue>
    </source>
</reference>
<proteinExistence type="predicted"/>
<keyword evidence="3" id="KW-0863">Zinc-finger</keyword>
<feature type="domain" description="C2H2-type" evidence="5">
    <location>
        <begin position="545"/>
        <end position="573"/>
    </location>
</feature>
<dbReference type="PROSITE" id="PS00028">
    <property type="entry name" value="ZINC_FINGER_C2H2_1"/>
    <property type="match status" value="2"/>
</dbReference>
<keyword evidence="7" id="KW-1185">Reference proteome</keyword>
<keyword evidence="2" id="KW-0539">Nucleus</keyword>
<dbReference type="GO" id="GO:0048513">
    <property type="term" value="P:animal organ development"/>
    <property type="evidence" value="ECO:0007669"/>
    <property type="project" value="UniProtKB-ARBA"/>
</dbReference>
<evidence type="ECO:0000256" key="2">
    <source>
        <dbReference type="ARBA" id="ARBA00023242"/>
    </source>
</evidence>
<keyword evidence="3" id="KW-0862">Zinc</keyword>
<evidence type="ECO:0000259" key="5">
    <source>
        <dbReference type="PROSITE" id="PS50157"/>
    </source>
</evidence>
<feature type="domain" description="C2H2-type" evidence="5">
    <location>
        <begin position="573"/>
        <end position="601"/>
    </location>
</feature>
<dbReference type="GO" id="GO:0008270">
    <property type="term" value="F:zinc ion binding"/>
    <property type="evidence" value="ECO:0007669"/>
    <property type="project" value="UniProtKB-KW"/>
</dbReference>
<dbReference type="InterPro" id="IPR000210">
    <property type="entry name" value="BTB/POZ_dom"/>
</dbReference>
<keyword evidence="3" id="KW-0479">Metal-binding</keyword>
<dbReference type="InterPro" id="IPR013087">
    <property type="entry name" value="Znf_C2H2_type"/>
</dbReference>